<dbReference type="InterPro" id="IPR050325">
    <property type="entry name" value="Prot/Nucl_acid_deglycase"/>
</dbReference>
<comment type="similarity">
    <text evidence="4">Belongs to the peptidase C56 family. HSP31-like subfamily.</text>
</comment>
<feature type="domain" description="DJ-1/PfpI" evidence="6">
    <location>
        <begin position="32"/>
        <end position="227"/>
    </location>
</feature>
<dbReference type="AlphaFoldDB" id="A8QDE0"/>
<proteinExistence type="inferred from homology"/>
<sequence length="240" mass="25746">MPASVPRRALIAVTSAHAQLYPNGGETGVFITEALHPFEGFRKAGFEVDLVSETGKYTPDALSMTKPWITDEELKVYEDKNSEFRQKLDNLKKPSDIDPTKYGLFFASAGHAALIDYPDDKGLQEIASKIWEAGGIVSAVCHGGAILPGVKDQSGKSIISGRKITGFTDKGEEELGALAEIKNWNRPTIQESAASAGAEYVHPPGPWAPYQVTDGRLVTGVNPQSATVTTEAAIKAFDAL</sequence>
<keyword evidence="2" id="KW-0346">Stress response</keyword>
<dbReference type="Pfam" id="PF01965">
    <property type="entry name" value="DJ-1_PfpI"/>
    <property type="match status" value="1"/>
</dbReference>
<dbReference type="PANTHER" id="PTHR48094">
    <property type="entry name" value="PROTEIN/NUCLEIC ACID DEGLYCASE DJ-1-RELATED"/>
    <property type="match status" value="1"/>
</dbReference>
<dbReference type="SUPFAM" id="SSF52317">
    <property type="entry name" value="Class I glutamine amidotransferase-like"/>
    <property type="match status" value="1"/>
</dbReference>
<dbReference type="RefSeq" id="XP_001728713.1">
    <property type="nucleotide sequence ID" value="XM_001728661.1"/>
</dbReference>
<dbReference type="VEuPathDB" id="FungiDB:MGL_4192"/>
<evidence type="ECO:0000256" key="3">
    <source>
        <dbReference type="ARBA" id="ARBA00023239"/>
    </source>
</evidence>
<evidence type="ECO:0000313" key="8">
    <source>
        <dbReference type="Proteomes" id="UP000008837"/>
    </source>
</evidence>
<dbReference type="Gene3D" id="3.40.50.880">
    <property type="match status" value="1"/>
</dbReference>
<dbReference type="FunFam" id="3.40.50.880:FF:000051">
    <property type="entry name" value="Glutathione-independent glyoxalase HSP31"/>
    <property type="match status" value="1"/>
</dbReference>
<dbReference type="KEGG" id="mgl:MGL_4192"/>
<evidence type="ECO:0000256" key="1">
    <source>
        <dbReference type="ARBA" id="ARBA00013134"/>
    </source>
</evidence>
<protein>
    <recommendedName>
        <fullName evidence="1">D-lactate dehydratase</fullName>
        <ecNumber evidence="1">4.2.1.130</ecNumber>
    </recommendedName>
</protein>
<keyword evidence="8" id="KW-1185">Reference proteome</keyword>
<gene>
    <name evidence="7" type="ORF">MGL_4192</name>
</gene>
<evidence type="ECO:0000256" key="5">
    <source>
        <dbReference type="ARBA" id="ARBA00048082"/>
    </source>
</evidence>
<reference evidence="7 8" key="1">
    <citation type="journal article" date="2007" name="Proc. Natl. Acad. Sci. U.S.A.">
        <title>Dandruff-associated Malassezia genomes reveal convergent and divergent virulence traits shared with plant and human fungal pathogens.</title>
        <authorList>
            <person name="Xu J."/>
            <person name="Saunders C.W."/>
            <person name="Hu P."/>
            <person name="Grant R.A."/>
            <person name="Boekhout T."/>
            <person name="Kuramae E.E."/>
            <person name="Kronstad J.W."/>
            <person name="Deangelis Y.M."/>
            <person name="Reeder N.L."/>
            <person name="Johnstone K.R."/>
            <person name="Leland M."/>
            <person name="Fieno A.M."/>
            <person name="Begley W.M."/>
            <person name="Sun Y."/>
            <person name="Lacey M.P."/>
            <person name="Chaudhary T."/>
            <person name="Keough T."/>
            <person name="Chu L."/>
            <person name="Sears R."/>
            <person name="Yuan B."/>
            <person name="Dawson T.L.Jr."/>
        </authorList>
    </citation>
    <scope>NUCLEOTIDE SEQUENCE [LARGE SCALE GENOMIC DNA]</scope>
    <source>
        <strain evidence="8">ATCC MYA-4612 / CBS 7966</strain>
    </source>
</reference>
<dbReference type="PANTHER" id="PTHR48094:SF11">
    <property type="entry name" value="GLUTATHIONE-INDEPENDENT GLYOXALASE HSP31-RELATED"/>
    <property type="match status" value="1"/>
</dbReference>
<dbReference type="OMA" id="LHPFEVF"/>
<dbReference type="GO" id="GO:0005737">
    <property type="term" value="C:cytoplasm"/>
    <property type="evidence" value="ECO:0007669"/>
    <property type="project" value="TreeGrafter"/>
</dbReference>
<evidence type="ECO:0000313" key="7">
    <source>
        <dbReference type="EMBL" id="EDP41499.1"/>
    </source>
</evidence>
<dbReference type="InterPro" id="IPR002818">
    <property type="entry name" value="DJ-1/PfpI"/>
</dbReference>
<dbReference type="STRING" id="425265.A8QDE0"/>
<dbReference type="FunCoup" id="A8QDE0">
    <property type="interactions" value="166"/>
</dbReference>
<accession>A8QDE0</accession>
<comment type="caution">
    <text evidence="7">The sequence shown here is derived from an EMBL/GenBank/DDBJ whole genome shotgun (WGS) entry which is preliminary data.</text>
</comment>
<dbReference type="InterPro" id="IPR029062">
    <property type="entry name" value="Class_I_gatase-like"/>
</dbReference>
<dbReference type="Proteomes" id="UP000008837">
    <property type="component" value="Unassembled WGS sequence"/>
</dbReference>
<organism evidence="7 8">
    <name type="scientific">Malassezia globosa (strain ATCC MYA-4612 / CBS 7966)</name>
    <name type="common">Dandruff-associated fungus</name>
    <dbReference type="NCBI Taxonomy" id="425265"/>
    <lineage>
        <taxon>Eukaryota</taxon>
        <taxon>Fungi</taxon>
        <taxon>Dikarya</taxon>
        <taxon>Basidiomycota</taxon>
        <taxon>Ustilaginomycotina</taxon>
        <taxon>Malasseziomycetes</taxon>
        <taxon>Malasseziales</taxon>
        <taxon>Malasseziaceae</taxon>
        <taxon>Malassezia</taxon>
    </lineage>
</organism>
<evidence type="ECO:0000256" key="4">
    <source>
        <dbReference type="ARBA" id="ARBA00038493"/>
    </source>
</evidence>
<name>A8QDE0_MALGO</name>
<keyword evidence="3" id="KW-0456">Lyase</keyword>
<dbReference type="GO" id="GO:0019243">
    <property type="term" value="P:methylglyoxal catabolic process to D-lactate via S-lactoyl-glutathione"/>
    <property type="evidence" value="ECO:0007669"/>
    <property type="project" value="TreeGrafter"/>
</dbReference>
<evidence type="ECO:0000259" key="6">
    <source>
        <dbReference type="Pfam" id="PF01965"/>
    </source>
</evidence>
<dbReference type="InParanoid" id="A8QDE0"/>
<dbReference type="OrthoDB" id="543156at2759"/>
<dbReference type="GeneID" id="5853012"/>
<evidence type="ECO:0000256" key="2">
    <source>
        <dbReference type="ARBA" id="ARBA00023016"/>
    </source>
</evidence>
<comment type="catalytic activity">
    <reaction evidence="5">
        <text>methylglyoxal + H2O = (R)-lactate + H(+)</text>
        <dbReference type="Rhea" id="RHEA:27754"/>
        <dbReference type="ChEBI" id="CHEBI:15377"/>
        <dbReference type="ChEBI" id="CHEBI:15378"/>
        <dbReference type="ChEBI" id="CHEBI:16004"/>
        <dbReference type="ChEBI" id="CHEBI:17158"/>
        <dbReference type="EC" id="4.2.1.130"/>
    </reaction>
</comment>
<dbReference type="GO" id="GO:0019172">
    <property type="term" value="F:glyoxalase III activity"/>
    <property type="evidence" value="ECO:0007669"/>
    <property type="project" value="UniProtKB-EC"/>
</dbReference>
<dbReference type="EMBL" id="AAYY01000021">
    <property type="protein sequence ID" value="EDP41499.1"/>
    <property type="molecule type" value="Genomic_DNA"/>
</dbReference>
<dbReference type="EC" id="4.2.1.130" evidence="1"/>